<comment type="similarity">
    <text evidence="1 9">Belongs to the GHMP kinase family. IspE subfamily.</text>
</comment>
<dbReference type="SUPFAM" id="SSF54211">
    <property type="entry name" value="Ribosomal protein S5 domain 2-like"/>
    <property type="match status" value="1"/>
</dbReference>
<sequence length="297" mass="32578">MRLKFKTPAKINLGLKILRKRDDGFHELETIFQMVDWFDDIELSPLEQGIELECNTPEIPTDASNLVFKAALLLKEAYPDTPGVHIKLIKSIPSGAGLAGGSGNAAGTLLALNRMWDLRLTPAQLQPFAEKLGSDVPFFLHSPCALGCGRGEKLTTLQAPKKFKVLLVSPNFSIPTGSVYSRLNLKLTTDQNHISILQKFISNADLPGLGARLFNDLECVVVESHRIIGEIKEEMRRLGACGSLLSGSGSTVFAIFDNAQTAQTALESFPKGAWNVRLSESVEHFSEFLPDEILNYP</sequence>
<evidence type="ECO:0000256" key="9">
    <source>
        <dbReference type="HAMAP-Rule" id="MF_00061"/>
    </source>
</evidence>
<evidence type="ECO:0000256" key="5">
    <source>
        <dbReference type="ARBA" id="ARBA00022741"/>
    </source>
</evidence>
<dbReference type="HAMAP" id="MF_00061">
    <property type="entry name" value="IspE"/>
    <property type="match status" value="1"/>
</dbReference>
<dbReference type="GO" id="GO:0005524">
    <property type="term" value="F:ATP binding"/>
    <property type="evidence" value="ECO:0007669"/>
    <property type="project" value="UniProtKB-UniRule"/>
</dbReference>
<dbReference type="EC" id="2.7.1.148" evidence="2 9"/>
<dbReference type="InterPro" id="IPR036554">
    <property type="entry name" value="GHMP_kinase_C_sf"/>
</dbReference>
<dbReference type="Gene3D" id="3.30.70.890">
    <property type="entry name" value="GHMP kinase, C-terminal domain"/>
    <property type="match status" value="1"/>
</dbReference>
<dbReference type="InterPro" id="IPR013750">
    <property type="entry name" value="GHMP_kinase_C_dom"/>
</dbReference>
<dbReference type="UniPathway" id="UPA00056">
    <property type="reaction ID" value="UER00094"/>
</dbReference>
<dbReference type="GO" id="GO:0019288">
    <property type="term" value="P:isopentenyl diphosphate biosynthetic process, methylerythritol 4-phosphate pathway"/>
    <property type="evidence" value="ECO:0007669"/>
    <property type="project" value="UniProtKB-UniRule"/>
</dbReference>
<keyword evidence="5 9" id="KW-0547">Nucleotide-binding</keyword>
<keyword evidence="4 9" id="KW-0808">Transferase</keyword>
<gene>
    <name evidence="9 12" type="primary">ispE</name>
    <name evidence="12" type="ORF">G3M78_03225</name>
</gene>
<feature type="binding site" evidence="9">
    <location>
        <begin position="93"/>
        <end position="103"/>
    </location>
    <ligand>
        <name>ATP</name>
        <dbReference type="ChEBI" id="CHEBI:30616"/>
    </ligand>
</feature>
<dbReference type="Pfam" id="PF00288">
    <property type="entry name" value="GHMP_kinases_N"/>
    <property type="match status" value="1"/>
</dbReference>
<evidence type="ECO:0000256" key="1">
    <source>
        <dbReference type="ARBA" id="ARBA00009684"/>
    </source>
</evidence>
<dbReference type="PANTHER" id="PTHR43527">
    <property type="entry name" value="4-DIPHOSPHOCYTIDYL-2-C-METHYL-D-ERYTHRITOL KINASE, CHLOROPLASTIC"/>
    <property type="match status" value="1"/>
</dbReference>
<evidence type="ECO:0000313" key="12">
    <source>
        <dbReference type="EMBL" id="QPJ64460.1"/>
    </source>
</evidence>
<feature type="domain" description="GHMP kinase N-terminal" evidence="10">
    <location>
        <begin position="65"/>
        <end position="141"/>
    </location>
</feature>
<dbReference type="InterPro" id="IPR004424">
    <property type="entry name" value="IspE"/>
</dbReference>
<evidence type="ECO:0000256" key="7">
    <source>
        <dbReference type="ARBA" id="ARBA00022840"/>
    </source>
</evidence>
<keyword evidence="9" id="KW-0414">Isoprene biosynthesis</keyword>
<protein>
    <recommendedName>
        <fullName evidence="3 9">4-diphosphocytidyl-2-C-methyl-D-erythritol kinase</fullName>
        <shortName evidence="9">CMK</shortName>
        <ecNumber evidence="2 9">2.7.1.148</ecNumber>
    </recommendedName>
    <alternativeName>
        <fullName evidence="8 9">4-(cytidine-5'-diphospho)-2-C-methyl-D-erythritol kinase</fullName>
    </alternativeName>
</protein>
<organism evidence="12 13">
    <name type="scientific">Candidatus Nitrohelix vancouverensis</name>
    <dbReference type="NCBI Taxonomy" id="2705534"/>
    <lineage>
        <taxon>Bacteria</taxon>
        <taxon>Pseudomonadati</taxon>
        <taxon>Nitrospinota/Tectimicrobiota group</taxon>
        <taxon>Nitrospinota</taxon>
        <taxon>Nitrospinia</taxon>
        <taxon>Nitrospinales</taxon>
        <taxon>Nitrospinaceae</taxon>
        <taxon>Candidatus Nitrohelix</taxon>
    </lineage>
</organism>
<dbReference type="Pfam" id="PF08544">
    <property type="entry name" value="GHMP_kinases_C"/>
    <property type="match status" value="1"/>
</dbReference>
<dbReference type="InterPro" id="IPR014721">
    <property type="entry name" value="Ribsml_uS5_D2-typ_fold_subgr"/>
</dbReference>
<dbReference type="GO" id="GO:0016114">
    <property type="term" value="P:terpenoid biosynthetic process"/>
    <property type="evidence" value="ECO:0007669"/>
    <property type="project" value="UniProtKB-UniRule"/>
</dbReference>
<reference evidence="13" key="1">
    <citation type="submission" date="2020-02" db="EMBL/GenBank/DDBJ databases">
        <title>Genomic and physiological characterization of two novel Nitrospinaceae genera.</title>
        <authorList>
            <person name="Mueller A.J."/>
            <person name="Jung M.-Y."/>
            <person name="Strachan C.R."/>
            <person name="Herbold C.W."/>
            <person name="Kirkegaard R.H."/>
            <person name="Daims H."/>
        </authorList>
    </citation>
    <scope>NUCLEOTIDE SEQUENCE [LARGE SCALE GENOMIC DNA]</scope>
</reference>
<name>A0A7T0G2K8_9BACT</name>
<evidence type="ECO:0000256" key="6">
    <source>
        <dbReference type="ARBA" id="ARBA00022777"/>
    </source>
</evidence>
<dbReference type="SUPFAM" id="SSF55060">
    <property type="entry name" value="GHMP Kinase, C-terminal domain"/>
    <property type="match status" value="1"/>
</dbReference>
<dbReference type="Proteomes" id="UP000594464">
    <property type="component" value="Chromosome"/>
</dbReference>
<proteinExistence type="inferred from homology"/>
<feature type="active site" evidence="9">
    <location>
        <position position="10"/>
    </location>
</feature>
<dbReference type="PIRSF" id="PIRSF010376">
    <property type="entry name" value="IspE"/>
    <property type="match status" value="1"/>
</dbReference>
<comment type="function">
    <text evidence="9">Catalyzes the phosphorylation of the position 2 hydroxy group of 4-diphosphocytidyl-2C-methyl-D-erythritol.</text>
</comment>
<dbReference type="PANTHER" id="PTHR43527:SF2">
    <property type="entry name" value="4-DIPHOSPHOCYTIDYL-2-C-METHYL-D-ERYTHRITOL KINASE, CHLOROPLASTIC"/>
    <property type="match status" value="1"/>
</dbReference>
<evidence type="ECO:0000256" key="4">
    <source>
        <dbReference type="ARBA" id="ARBA00022679"/>
    </source>
</evidence>
<keyword evidence="6 9" id="KW-0418">Kinase</keyword>
<dbReference type="GO" id="GO:0050515">
    <property type="term" value="F:4-(cytidine 5'-diphospho)-2-C-methyl-D-erythritol kinase activity"/>
    <property type="evidence" value="ECO:0007669"/>
    <property type="project" value="UniProtKB-UniRule"/>
</dbReference>
<dbReference type="EMBL" id="CP048620">
    <property type="protein sequence ID" value="QPJ64460.1"/>
    <property type="molecule type" value="Genomic_DNA"/>
</dbReference>
<evidence type="ECO:0000256" key="8">
    <source>
        <dbReference type="ARBA" id="ARBA00032554"/>
    </source>
</evidence>
<evidence type="ECO:0000313" key="13">
    <source>
        <dbReference type="Proteomes" id="UP000594464"/>
    </source>
</evidence>
<dbReference type="KEGG" id="nva:G3M78_03225"/>
<feature type="active site" evidence="9">
    <location>
        <position position="135"/>
    </location>
</feature>
<dbReference type="NCBIfam" id="TIGR00154">
    <property type="entry name" value="ispE"/>
    <property type="match status" value="1"/>
</dbReference>
<accession>A0A7T0G2K8</accession>
<dbReference type="Gene3D" id="3.30.230.10">
    <property type="match status" value="1"/>
</dbReference>
<evidence type="ECO:0000259" key="10">
    <source>
        <dbReference type="Pfam" id="PF00288"/>
    </source>
</evidence>
<dbReference type="InterPro" id="IPR006204">
    <property type="entry name" value="GHMP_kinase_N_dom"/>
</dbReference>
<comment type="catalytic activity">
    <reaction evidence="9">
        <text>4-CDP-2-C-methyl-D-erythritol + ATP = 4-CDP-2-C-methyl-D-erythritol 2-phosphate + ADP + H(+)</text>
        <dbReference type="Rhea" id="RHEA:18437"/>
        <dbReference type="ChEBI" id="CHEBI:15378"/>
        <dbReference type="ChEBI" id="CHEBI:30616"/>
        <dbReference type="ChEBI" id="CHEBI:57823"/>
        <dbReference type="ChEBI" id="CHEBI:57919"/>
        <dbReference type="ChEBI" id="CHEBI:456216"/>
        <dbReference type="EC" id="2.7.1.148"/>
    </reaction>
</comment>
<evidence type="ECO:0000256" key="2">
    <source>
        <dbReference type="ARBA" id="ARBA00012052"/>
    </source>
</evidence>
<comment type="pathway">
    <text evidence="9">Isoprenoid biosynthesis; isopentenyl diphosphate biosynthesis via DXP pathway; isopentenyl diphosphate from 1-deoxy-D-xylulose 5-phosphate: step 3/6.</text>
</comment>
<feature type="domain" description="GHMP kinase C-terminal" evidence="11">
    <location>
        <begin position="205"/>
        <end position="270"/>
    </location>
</feature>
<dbReference type="AlphaFoldDB" id="A0A7T0G2K8"/>
<keyword evidence="7 9" id="KW-0067">ATP-binding</keyword>
<evidence type="ECO:0000259" key="11">
    <source>
        <dbReference type="Pfam" id="PF08544"/>
    </source>
</evidence>
<dbReference type="InterPro" id="IPR020568">
    <property type="entry name" value="Ribosomal_Su5_D2-typ_SF"/>
</dbReference>
<evidence type="ECO:0000256" key="3">
    <source>
        <dbReference type="ARBA" id="ARBA00017473"/>
    </source>
</evidence>